<organism evidence="4 5">
    <name type="scientific">Terriglobus albidus</name>
    <dbReference type="NCBI Taxonomy" id="1592106"/>
    <lineage>
        <taxon>Bacteria</taxon>
        <taxon>Pseudomonadati</taxon>
        <taxon>Acidobacteriota</taxon>
        <taxon>Terriglobia</taxon>
        <taxon>Terriglobales</taxon>
        <taxon>Acidobacteriaceae</taxon>
        <taxon>Terriglobus</taxon>
    </lineage>
</organism>
<evidence type="ECO:0000259" key="3">
    <source>
        <dbReference type="Pfam" id="PF15902"/>
    </source>
</evidence>
<reference evidence="4 5" key="1">
    <citation type="submission" date="2019-08" db="EMBL/GenBank/DDBJ databases">
        <title>Complete genome sequence of Terriglobus albidus strain ORNL.</title>
        <authorList>
            <person name="Podar M."/>
        </authorList>
    </citation>
    <scope>NUCLEOTIDE SEQUENCE [LARGE SCALE GENOMIC DNA]</scope>
    <source>
        <strain evidence="4 5">ORNL</strain>
    </source>
</reference>
<evidence type="ECO:0000256" key="1">
    <source>
        <dbReference type="ARBA" id="ARBA00022737"/>
    </source>
</evidence>
<dbReference type="CDD" id="cd15482">
    <property type="entry name" value="Sialidase_non-viral"/>
    <property type="match status" value="1"/>
</dbReference>
<dbReference type="PANTHER" id="PTHR43739">
    <property type="entry name" value="XYLOGLUCANASE (EUROFUNG)"/>
    <property type="match status" value="1"/>
</dbReference>
<dbReference type="InterPro" id="IPR015943">
    <property type="entry name" value="WD40/YVTN_repeat-like_dom_sf"/>
</dbReference>
<proteinExistence type="predicted"/>
<dbReference type="Pfam" id="PF15902">
    <property type="entry name" value="Sortilin-Vps10"/>
    <property type="match status" value="1"/>
</dbReference>
<dbReference type="PANTHER" id="PTHR43739:SF5">
    <property type="entry name" value="EXO-ALPHA-SIALIDASE"/>
    <property type="match status" value="1"/>
</dbReference>
<gene>
    <name evidence="4" type="ORF">FTW19_12350</name>
</gene>
<evidence type="ECO:0000313" key="4">
    <source>
        <dbReference type="EMBL" id="QEE28720.1"/>
    </source>
</evidence>
<dbReference type="InterPro" id="IPR052025">
    <property type="entry name" value="Xyloglucanase_GH74"/>
</dbReference>
<dbReference type="KEGG" id="talb:FTW19_12350"/>
<feature type="chain" id="PRO_5022982256" description="Sortilin N-terminal domain-containing protein" evidence="2">
    <location>
        <begin position="36"/>
        <end position="680"/>
    </location>
</feature>
<dbReference type="InterPro" id="IPR031778">
    <property type="entry name" value="Sortilin_N"/>
</dbReference>
<accession>A0A5B9EDB2</accession>
<keyword evidence="2" id="KW-0732">Signal</keyword>
<dbReference type="GO" id="GO:0010411">
    <property type="term" value="P:xyloglucan metabolic process"/>
    <property type="evidence" value="ECO:0007669"/>
    <property type="project" value="TreeGrafter"/>
</dbReference>
<sequence>MCRLRFQSLRELVMKGSSYYLGAALAMGVCCSSLAQNTAQWTPYGPGGGDARSFAQDPSDHNHVYLGTLLGTVYESRDGGRSWVRLTQIENRNDLALDNLVVDRSDPRHLVVGAWVLGKTDGGVYVSHDAGRTFTANAAMKGHSVRALSAAPSDAKVLVAGALDGVYRSEDGGETWNRISPIENKELHEVESIAIDPTDPKTIYAGTWHLPWKTVDGGANWTQMTKGIVDDSDVFSIIVDQANAQNVYLSACSGIYRSTDKGASYTKVKGIPSTARRTRVLMEDPKQPNVVFAGTTEGIWRTEDAGQTFARNGDLAWTVNDIAVDASDSNHVLLATDRHGVLLSNDGGKSFTQSNQGFSARQVTAMLTDEAHPQWLYVGVLNDKTAGGVFVSEDGGEHWKQKSEGLKGADVLSLSQAPNGTLLAGTVRGLYRMEGEVWKASGMVSPLQPEPIPDKQIKRGKRIVTIKARQPRPKPAVETTARVDSMSVSGSSVFATLPDGVIVSQDEGRHWNHIRTAAGVPLHSVAATGKRVLAAGGDKLLLSVDGGVSFRAITLPSGLAETWATAVDDMERLWIAGRGGLFYSEDEGATWKIHKNLYLTSASGLYFDRAGGRVLVTPGDPETKVYAVNTSAMTVTSWDAGWSVKQVRPVGERLAGATTYEGVVLQPKAANSDTAVAERQ</sequence>
<dbReference type="EMBL" id="CP042806">
    <property type="protein sequence ID" value="QEE28720.1"/>
    <property type="molecule type" value="Genomic_DNA"/>
</dbReference>
<dbReference type="OrthoDB" id="9767885at2"/>
<protein>
    <recommendedName>
        <fullName evidence="3">Sortilin N-terminal domain-containing protein</fullName>
    </recommendedName>
</protein>
<feature type="signal peptide" evidence="2">
    <location>
        <begin position="1"/>
        <end position="35"/>
    </location>
</feature>
<dbReference type="Gene3D" id="2.130.10.10">
    <property type="entry name" value="YVTN repeat-like/Quinoprotein amine dehydrogenase"/>
    <property type="match status" value="5"/>
</dbReference>
<keyword evidence="5" id="KW-1185">Reference proteome</keyword>
<dbReference type="Proteomes" id="UP000321820">
    <property type="component" value="Chromosome"/>
</dbReference>
<feature type="domain" description="Sortilin N-terminal" evidence="3">
    <location>
        <begin position="299"/>
        <end position="409"/>
    </location>
</feature>
<evidence type="ECO:0000313" key="5">
    <source>
        <dbReference type="Proteomes" id="UP000321820"/>
    </source>
</evidence>
<evidence type="ECO:0000256" key="2">
    <source>
        <dbReference type="SAM" id="SignalP"/>
    </source>
</evidence>
<keyword evidence="1" id="KW-0677">Repeat</keyword>
<dbReference type="AlphaFoldDB" id="A0A5B9EDB2"/>
<name>A0A5B9EDB2_9BACT</name>
<dbReference type="SUPFAM" id="SSF110296">
    <property type="entry name" value="Oligoxyloglucan reducing end-specific cellobiohydrolase"/>
    <property type="match status" value="3"/>
</dbReference>